<reference evidence="3" key="2">
    <citation type="journal article" date="2013" name="Nature">
        <title>Insights into bilaterian evolution from three spiralian genomes.</title>
        <authorList>
            <person name="Simakov O."/>
            <person name="Marletaz F."/>
            <person name="Cho S.J."/>
            <person name="Edsinger-Gonzales E."/>
            <person name="Havlak P."/>
            <person name="Hellsten U."/>
            <person name="Kuo D.H."/>
            <person name="Larsson T."/>
            <person name="Lv J."/>
            <person name="Arendt D."/>
            <person name="Savage R."/>
            <person name="Osoegawa K."/>
            <person name="de Jong P."/>
            <person name="Grimwood J."/>
            <person name="Chapman J.A."/>
            <person name="Shapiro H."/>
            <person name="Aerts A."/>
            <person name="Otillar R.P."/>
            <person name="Terry A.Y."/>
            <person name="Boore J.L."/>
            <person name="Grigoriev I.V."/>
            <person name="Lindberg D.R."/>
            <person name="Seaver E.C."/>
            <person name="Weisblat D.A."/>
            <person name="Putnam N.H."/>
            <person name="Rokhsar D.S."/>
        </authorList>
    </citation>
    <scope>NUCLEOTIDE SEQUENCE</scope>
</reference>
<dbReference type="KEGG" id="hro:HELRODRAFT_127964"/>
<dbReference type="EnsemblMetazoa" id="HelroT127964">
    <property type="protein sequence ID" value="HelroP127964"/>
    <property type="gene ID" value="HelroG127964"/>
</dbReference>
<accession>T1EHJ9</accession>
<dbReference type="Proteomes" id="UP000015101">
    <property type="component" value="Unassembled WGS sequence"/>
</dbReference>
<dbReference type="PANTHER" id="PTHR14102">
    <property type="entry name" value="PAR-6-RELATED"/>
    <property type="match status" value="1"/>
</dbReference>
<dbReference type="InterPro" id="IPR001478">
    <property type="entry name" value="PDZ"/>
</dbReference>
<reference evidence="2" key="3">
    <citation type="submission" date="2015-06" db="UniProtKB">
        <authorList>
            <consortium name="EnsemblMetazoa"/>
        </authorList>
    </citation>
    <scope>IDENTIFICATION</scope>
</reference>
<feature type="domain" description="PDZ" evidence="1">
    <location>
        <begin position="1"/>
        <end position="60"/>
    </location>
</feature>
<dbReference type="InterPro" id="IPR036034">
    <property type="entry name" value="PDZ_sf"/>
</dbReference>
<sequence length="60" mass="6594">MGFYIREGNGRDRWDGVFISRLAAGSVAEQNGLLKIGDEILSVNGAVVNRKRLEDVVISM</sequence>
<reference evidence="3" key="1">
    <citation type="submission" date="2012-12" db="EMBL/GenBank/DDBJ databases">
        <authorList>
            <person name="Hellsten U."/>
            <person name="Grimwood J."/>
            <person name="Chapman J.A."/>
            <person name="Shapiro H."/>
            <person name="Aerts A."/>
            <person name="Otillar R.P."/>
            <person name="Terry A.Y."/>
            <person name="Boore J.L."/>
            <person name="Simakov O."/>
            <person name="Marletaz F."/>
            <person name="Cho S.-J."/>
            <person name="Edsinger-Gonzales E."/>
            <person name="Havlak P."/>
            <person name="Kuo D.-H."/>
            <person name="Larsson T."/>
            <person name="Lv J."/>
            <person name="Arendt D."/>
            <person name="Savage R."/>
            <person name="Osoegawa K."/>
            <person name="de Jong P."/>
            <person name="Lindberg D.R."/>
            <person name="Seaver E.C."/>
            <person name="Weisblat D.A."/>
            <person name="Putnam N.H."/>
            <person name="Grigoriev I.V."/>
            <person name="Rokhsar D.S."/>
        </authorList>
    </citation>
    <scope>NUCLEOTIDE SEQUENCE</scope>
</reference>
<dbReference type="PANTHER" id="PTHR14102:SF11">
    <property type="entry name" value="LD29223P"/>
    <property type="match status" value="1"/>
</dbReference>
<dbReference type="AlphaFoldDB" id="T1EHJ9"/>
<name>T1EHJ9_HELRO</name>
<dbReference type="InterPro" id="IPR051741">
    <property type="entry name" value="PAR6_homolog"/>
</dbReference>
<evidence type="ECO:0000259" key="1">
    <source>
        <dbReference type="PROSITE" id="PS50106"/>
    </source>
</evidence>
<dbReference type="CTD" id="20196049"/>
<dbReference type="EMBL" id="AMQM01006907">
    <property type="status" value="NOT_ANNOTATED_CDS"/>
    <property type="molecule type" value="Genomic_DNA"/>
</dbReference>
<protein>
    <recommendedName>
        <fullName evidence="1">PDZ domain-containing protein</fullName>
    </recommendedName>
</protein>
<evidence type="ECO:0000313" key="3">
    <source>
        <dbReference type="Proteomes" id="UP000015101"/>
    </source>
</evidence>
<keyword evidence="3" id="KW-1185">Reference proteome</keyword>
<dbReference type="PROSITE" id="PS50106">
    <property type="entry name" value="PDZ"/>
    <property type="match status" value="1"/>
</dbReference>
<organism evidence="2 3">
    <name type="scientific">Helobdella robusta</name>
    <name type="common">Californian leech</name>
    <dbReference type="NCBI Taxonomy" id="6412"/>
    <lineage>
        <taxon>Eukaryota</taxon>
        <taxon>Metazoa</taxon>
        <taxon>Spiralia</taxon>
        <taxon>Lophotrochozoa</taxon>
        <taxon>Annelida</taxon>
        <taxon>Clitellata</taxon>
        <taxon>Hirudinea</taxon>
        <taxon>Rhynchobdellida</taxon>
        <taxon>Glossiphoniidae</taxon>
        <taxon>Helobdella</taxon>
    </lineage>
</organism>
<evidence type="ECO:0000313" key="2">
    <source>
        <dbReference type="EnsemblMetazoa" id="HelroP127964"/>
    </source>
</evidence>
<proteinExistence type="predicted"/>
<gene>
    <name evidence="2" type="primary">20196049</name>
</gene>
<dbReference type="Pfam" id="PF00595">
    <property type="entry name" value="PDZ"/>
    <property type="match status" value="1"/>
</dbReference>
<dbReference type="OMA" id="RTHNQPL"/>
<dbReference type="Gene3D" id="2.30.42.10">
    <property type="match status" value="1"/>
</dbReference>
<dbReference type="OrthoDB" id="2187496at2759"/>
<dbReference type="SUPFAM" id="SSF50156">
    <property type="entry name" value="PDZ domain-like"/>
    <property type="match status" value="1"/>
</dbReference>
<dbReference type="HOGENOM" id="CLU_2948555_0_0_1"/>
<dbReference type="eggNOG" id="KOG1452">
    <property type="taxonomic scope" value="Eukaryota"/>
</dbReference>